<evidence type="ECO:0000256" key="3">
    <source>
        <dbReference type="ARBA" id="ARBA00022618"/>
    </source>
</evidence>
<gene>
    <name evidence="10" type="ORF">ACPOL_1506</name>
</gene>
<evidence type="ECO:0000313" key="10">
    <source>
        <dbReference type="EMBL" id="AXC10852.1"/>
    </source>
</evidence>
<dbReference type="HAMAP" id="MF_00910">
    <property type="entry name" value="FtsL"/>
    <property type="match status" value="1"/>
</dbReference>
<sequence>MSLGFASRIWGAQSVHFGEETMATQVIATQAPMYNRRYDADTIRDRNLSLLAAQQRMRRGPTPEVFFTKRIDNSRLVTADDPQRAREMRSFATAMAVLFALIMVYGWQHFSAIEYGYRIEAEKQQMEQLNEQNRQLRLTEAQLGAPARIDIMARQLGLNAPAPGQVVRPENTPDAGAPVLAQASPITPMLTADNRR</sequence>
<evidence type="ECO:0000256" key="5">
    <source>
        <dbReference type="ARBA" id="ARBA00022989"/>
    </source>
</evidence>
<comment type="subcellular location">
    <subcellularLocation>
        <location evidence="1">Cell membrane</location>
        <topology evidence="1">Single-pass type II membrane protein</topology>
    </subcellularLocation>
</comment>
<keyword evidence="2" id="KW-1003">Cell membrane</keyword>
<dbReference type="GO" id="GO:0005886">
    <property type="term" value="C:plasma membrane"/>
    <property type="evidence" value="ECO:0007669"/>
    <property type="project" value="UniProtKB-SubCell"/>
</dbReference>
<keyword evidence="7" id="KW-0131">Cell cycle</keyword>
<feature type="coiled-coil region" evidence="8">
    <location>
        <begin position="112"/>
        <end position="142"/>
    </location>
</feature>
<dbReference type="InterPro" id="IPR011922">
    <property type="entry name" value="Cell_div_FtsL"/>
</dbReference>
<dbReference type="EMBL" id="CP030840">
    <property type="protein sequence ID" value="AXC10852.1"/>
    <property type="molecule type" value="Genomic_DNA"/>
</dbReference>
<evidence type="ECO:0000313" key="11">
    <source>
        <dbReference type="Proteomes" id="UP000253606"/>
    </source>
</evidence>
<evidence type="ECO:0000256" key="4">
    <source>
        <dbReference type="ARBA" id="ARBA00022692"/>
    </source>
</evidence>
<evidence type="ECO:0000256" key="2">
    <source>
        <dbReference type="ARBA" id="ARBA00022475"/>
    </source>
</evidence>
<keyword evidence="6 9" id="KW-0472">Membrane</keyword>
<accession>A0A2Z5FVS1</accession>
<dbReference type="AlphaFoldDB" id="A0A2Z5FVS1"/>
<evidence type="ECO:0000256" key="7">
    <source>
        <dbReference type="ARBA" id="ARBA00023306"/>
    </source>
</evidence>
<proteinExistence type="inferred from homology"/>
<evidence type="ECO:0000256" key="9">
    <source>
        <dbReference type="SAM" id="Phobius"/>
    </source>
</evidence>
<feature type="transmembrane region" description="Helical" evidence="9">
    <location>
        <begin position="91"/>
        <end position="110"/>
    </location>
</feature>
<keyword evidence="3 10" id="KW-0132">Cell division</keyword>
<name>A0A2Z5FVS1_9BACT</name>
<keyword evidence="4 9" id="KW-0812">Transmembrane</keyword>
<keyword evidence="5 9" id="KW-1133">Transmembrane helix</keyword>
<reference evidence="10 11" key="1">
    <citation type="journal article" date="2018" name="Front. Microbiol.">
        <title>Hydrolytic Capabilities as a Key to Environmental Success: Chitinolytic and Cellulolytic Acidobacteria From Acidic Sub-arctic Soils and Boreal Peatlands.</title>
        <authorList>
            <person name="Belova S.E."/>
            <person name="Ravin N.V."/>
            <person name="Pankratov T.A."/>
            <person name="Rakitin A.L."/>
            <person name="Ivanova A.A."/>
            <person name="Beletsky A.V."/>
            <person name="Mardanov A.V."/>
            <person name="Sinninghe Damste J.S."/>
            <person name="Dedysh S.N."/>
        </authorList>
    </citation>
    <scope>NUCLEOTIDE SEQUENCE [LARGE SCALE GENOMIC DNA]</scope>
    <source>
        <strain evidence="10 11">SBC82</strain>
    </source>
</reference>
<protein>
    <submittedName>
        <fullName evidence="10">Cell division protein FtsL</fullName>
    </submittedName>
</protein>
<keyword evidence="8" id="KW-0175">Coiled coil</keyword>
<organism evidence="10 11">
    <name type="scientific">Acidisarcina polymorpha</name>
    <dbReference type="NCBI Taxonomy" id="2211140"/>
    <lineage>
        <taxon>Bacteria</taxon>
        <taxon>Pseudomonadati</taxon>
        <taxon>Acidobacteriota</taxon>
        <taxon>Terriglobia</taxon>
        <taxon>Terriglobales</taxon>
        <taxon>Acidobacteriaceae</taxon>
        <taxon>Acidisarcina</taxon>
    </lineage>
</organism>
<evidence type="ECO:0000256" key="6">
    <source>
        <dbReference type="ARBA" id="ARBA00023136"/>
    </source>
</evidence>
<evidence type="ECO:0000256" key="1">
    <source>
        <dbReference type="ARBA" id="ARBA00004401"/>
    </source>
</evidence>
<keyword evidence="11" id="KW-1185">Reference proteome</keyword>
<dbReference type="KEGG" id="abas:ACPOL_1506"/>
<dbReference type="Proteomes" id="UP000253606">
    <property type="component" value="Chromosome"/>
</dbReference>
<dbReference type="GO" id="GO:0051301">
    <property type="term" value="P:cell division"/>
    <property type="evidence" value="ECO:0007669"/>
    <property type="project" value="UniProtKB-KW"/>
</dbReference>
<evidence type="ECO:0000256" key="8">
    <source>
        <dbReference type="SAM" id="Coils"/>
    </source>
</evidence>